<keyword evidence="6 7" id="KW-0998">Cell outer membrane</keyword>
<evidence type="ECO:0000256" key="4">
    <source>
        <dbReference type="ARBA" id="ARBA00022692"/>
    </source>
</evidence>
<evidence type="ECO:0000256" key="2">
    <source>
        <dbReference type="ARBA" id="ARBA00022448"/>
    </source>
</evidence>
<dbReference type="Pfam" id="PF13715">
    <property type="entry name" value="CarbopepD_reg_2"/>
    <property type="match status" value="1"/>
</dbReference>
<dbReference type="InterPro" id="IPR023996">
    <property type="entry name" value="TonB-dep_OMP_SusC/RagA"/>
</dbReference>
<keyword evidence="5 7" id="KW-0472">Membrane</keyword>
<keyword evidence="4 7" id="KW-0812">Transmembrane</keyword>
<dbReference type="InterPro" id="IPR008969">
    <property type="entry name" value="CarboxyPept-like_regulatory"/>
</dbReference>
<dbReference type="PROSITE" id="PS52016">
    <property type="entry name" value="TONB_DEPENDENT_REC_3"/>
    <property type="match status" value="1"/>
</dbReference>
<evidence type="ECO:0000259" key="9">
    <source>
        <dbReference type="Pfam" id="PF07715"/>
    </source>
</evidence>
<dbReference type="NCBIfam" id="TIGR04057">
    <property type="entry name" value="SusC_RagA_signa"/>
    <property type="match status" value="1"/>
</dbReference>
<comment type="caution">
    <text evidence="10">The sequence shown here is derived from an EMBL/GenBank/DDBJ whole genome shotgun (WGS) entry which is preliminary data.</text>
</comment>
<feature type="chain" id="PRO_5046269452" evidence="8">
    <location>
        <begin position="22"/>
        <end position="1101"/>
    </location>
</feature>
<dbReference type="InterPro" id="IPR036942">
    <property type="entry name" value="Beta-barrel_TonB_sf"/>
</dbReference>
<evidence type="ECO:0000256" key="8">
    <source>
        <dbReference type="SAM" id="SignalP"/>
    </source>
</evidence>
<dbReference type="Proteomes" id="UP001200470">
    <property type="component" value="Unassembled WGS sequence"/>
</dbReference>
<evidence type="ECO:0000313" key="10">
    <source>
        <dbReference type="EMBL" id="MCF2563396.1"/>
    </source>
</evidence>
<keyword evidence="8" id="KW-0732">Signal</keyword>
<name>A0ABS9CE67_9BACT</name>
<reference evidence="10 11" key="1">
    <citation type="submission" date="2020-12" db="EMBL/GenBank/DDBJ databases">
        <title>Whole genome sequences of gut porcine anaerobes.</title>
        <authorList>
            <person name="Kubasova T."/>
            <person name="Jahodarova E."/>
            <person name="Rychlik I."/>
        </authorList>
    </citation>
    <scope>NUCLEOTIDE SEQUENCE [LARGE SCALE GENOMIC DNA]</scope>
    <source>
        <strain evidence="10 11">An925</strain>
    </source>
</reference>
<gene>
    <name evidence="10" type="ORF">I6E12_04630</name>
</gene>
<evidence type="ECO:0000256" key="1">
    <source>
        <dbReference type="ARBA" id="ARBA00004571"/>
    </source>
</evidence>
<protein>
    <submittedName>
        <fullName evidence="10">SusC/RagA family TonB-linked outer membrane protein</fullName>
    </submittedName>
</protein>
<feature type="signal peptide" evidence="8">
    <location>
        <begin position="1"/>
        <end position="21"/>
    </location>
</feature>
<evidence type="ECO:0000256" key="6">
    <source>
        <dbReference type="ARBA" id="ARBA00023237"/>
    </source>
</evidence>
<dbReference type="InterPro" id="IPR037066">
    <property type="entry name" value="Plug_dom_sf"/>
</dbReference>
<dbReference type="Gene3D" id="2.170.130.10">
    <property type="entry name" value="TonB-dependent receptor, plug domain"/>
    <property type="match status" value="1"/>
</dbReference>
<dbReference type="NCBIfam" id="TIGR04056">
    <property type="entry name" value="OMP_RagA_SusC"/>
    <property type="match status" value="1"/>
</dbReference>
<dbReference type="EMBL" id="JADYTN010000007">
    <property type="protein sequence ID" value="MCF2563396.1"/>
    <property type="molecule type" value="Genomic_DNA"/>
</dbReference>
<proteinExistence type="inferred from homology"/>
<keyword evidence="3 7" id="KW-1134">Transmembrane beta strand</keyword>
<sequence length="1101" mass="123045">MEKKLLILLVNIFLLCGGVLAQTKVTGTVVSQEDGEPIIGASIIIQGQRSGTVTDADGKFSLSVPAGKKISVSYIGMETQTLAPKAKMSISLRPSAELEEVVVTGMQKTDRRLFTGATDRVNAEDAILNGIADISRSLEGRSAGVSVQNVSGTFGTAPKIRVRGATSIYGSSKPLWVVDGVIMEDVTDIDSDALSSGDPETLISSAIAGLNSDDIESFQILKDGSATSIYGARAMAGVIVVTTKKGKAGTAHINYTGEFTMRLKPTYGNFNILNSQDQMGIYRELYDKGWLNLSNTLNGSDYGVYGKMYELINTYNPSTGAFALANTTEAKNAYLANAEFRNTDWFDELFSTSIQQNHSVSMSGGTAKSNYYASVSAMTDPGWYKQSKVDRYTLNMNVNHKILDNLSLNIIGSGSYRSQRAPGTLSQDVDVVSGNVKRDFDINPYSYALNTSRALDPDTYYHSNYAAFNILHELETNFIDVNFLDAKFQAELKYKPIKDLEIAVLGALKYTTTSQEYKILDNSNQAEAYRAMDNTIIRDANKYLYTDKDVLYSLPISVLPEGGMYKRTDNRMRDYNFRATANYVHTFADIHYVNLFGGMETTEIQRSRSWFNGWGMQYAKGEIPYYTYQFFKKSLEENTDYYSLSNTNSRSAAFFANATYGYDNRYVLNGTVRYEGSNAMGKSRSARWTPTWNIAGSWNVDQEKFFKAWEPTISHLKLKASYSLTATPPPTSYTSSTNVFKAFNPYRIFTSDKETGIQLSDLENSELTYEKKNEFNFGVEAGFLNDRINVSFDIYTRKNYDEIGPVATQGIGGQIIRWANAADMKSHGEELSISSTNIKLKDFSWITSLVYSHTKTKITNLASQDRVIDMITNFGGRRVGYPVRSLFSIPFAGLDENGLPTFYNEAGEITTDNINFQERDKVDYLKYEGPTDPTVQGSLGNLFKYKGFTLNLFITYSFGNVVRLDPVFSATYNDLSSMTKEFKNRWMVPGDEKKTNVPVILSYAQYTNNSQLRYGYNAYNYSDVRIAKGDFIRMKEISLQYDFPKNWIKPLTNLSLKLQATNLFLIYADKKLNGQDPEFFRSGGVSAPVPKQFTATLKVGF</sequence>
<evidence type="ECO:0000256" key="3">
    <source>
        <dbReference type="ARBA" id="ARBA00022452"/>
    </source>
</evidence>
<keyword evidence="11" id="KW-1185">Reference proteome</keyword>
<evidence type="ECO:0000256" key="5">
    <source>
        <dbReference type="ARBA" id="ARBA00023136"/>
    </source>
</evidence>
<organism evidence="10 11">
    <name type="scientific">Xylanibacter brevis</name>
    <dbReference type="NCBI Taxonomy" id="83231"/>
    <lineage>
        <taxon>Bacteria</taxon>
        <taxon>Pseudomonadati</taxon>
        <taxon>Bacteroidota</taxon>
        <taxon>Bacteroidia</taxon>
        <taxon>Bacteroidales</taxon>
        <taxon>Prevotellaceae</taxon>
        <taxon>Xylanibacter</taxon>
    </lineage>
</organism>
<comment type="similarity">
    <text evidence="7">Belongs to the TonB-dependent receptor family.</text>
</comment>
<feature type="domain" description="TonB-dependent receptor plug" evidence="9">
    <location>
        <begin position="115"/>
        <end position="238"/>
    </location>
</feature>
<accession>A0ABS9CE67</accession>
<dbReference type="InterPro" id="IPR023997">
    <property type="entry name" value="TonB-dep_OMP_SusC/RagA_CS"/>
</dbReference>
<dbReference type="RefSeq" id="WP_094434216.1">
    <property type="nucleotide sequence ID" value="NZ_JADYTN010000007.1"/>
</dbReference>
<dbReference type="Pfam" id="PF07715">
    <property type="entry name" value="Plug"/>
    <property type="match status" value="1"/>
</dbReference>
<dbReference type="Gene3D" id="2.40.170.20">
    <property type="entry name" value="TonB-dependent receptor, beta-barrel domain"/>
    <property type="match status" value="1"/>
</dbReference>
<comment type="subcellular location">
    <subcellularLocation>
        <location evidence="1 7">Cell outer membrane</location>
        <topology evidence="1 7">Multi-pass membrane protein</topology>
    </subcellularLocation>
</comment>
<dbReference type="Gene3D" id="2.60.40.1120">
    <property type="entry name" value="Carboxypeptidase-like, regulatory domain"/>
    <property type="match status" value="1"/>
</dbReference>
<dbReference type="InterPro" id="IPR039426">
    <property type="entry name" value="TonB-dep_rcpt-like"/>
</dbReference>
<dbReference type="SUPFAM" id="SSF56935">
    <property type="entry name" value="Porins"/>
    <property type="match status" value="1"/>
</dbReference>
<evidence type="ECO:0000256" key="7">
    <source>
        <dbReference type="PROSITE-ProRule" id="PRU01360"/>
    </source>
</evidence>
<keyword evidence="2 7" id="KW-0813">Transport</keyword>
<dbReference type="SUPFAM" id="SSF49464">
    <property type="entry name" value="Carboxypeptidase regulatory domain-like"/>
    <property type="match status" value="1"/>
</dbReference>
<evidence type="ECO:0000313" key="11">
    <source>
        <dbReference type="Proteomes" id="UP001200470"/>
    </source>
</evidence>
<dbReference type="InterPro" id="IPR012910">
    <property type="entry name" value="Plug_dom"/>
</dbReference>